<feature type="domain" description="DUF4130" evidence="1">
    <location>
        <begin position="83"/>
        <end position="256"/>
    </location>
</feature>
<dbReference type="AlphaFoldDB" id="A0A1A7RGJ1"/>
<evidence type="ECO:0000259" key="1">
    <source>
        <dbReference type="Pfam" id="PF13566"/>
    </source>
</evidence>
<accession>A0A1A7RGJ1</accession>
<gene>
    <name evidence="2" type="ORF">A9J31_11650</name>
</gene>
<name>A0A1A7RGJ1_9GAMM</name>
<evidence type="ECO:0000313" key="2">
    <source>
        <dbReference type="EMBL" id="OBX29762.1"/>
    </source>
</evidence>
<dbReference type="Proteomes" id="UP000185753">
    <property type="component" value="Unassembled WGS sequence"/>
</dbReference>
<dbReference type="RefSeq" id="WP_067762084.1">
    <property type="nucleotide sequence ID" value="NZ_LZDS01000003.1"/>
</dbReference>
<dbReference type="EMBL" id="LZDS01000003">
    <property type="protein sequence ID" value="OBX29762.1"/>
    <property type="molecule type" value="Genomic_DNA"/>
</dbReference>
<dbReference type="Pfam" id="PF13566">
    <property type="entry name" value="DUF4130"/>
    <property type="match status" value="1"/>
</dbReference>
<dbReference type="NCBIfam" id="TIGR03915">
    <property type="entry name" value="SAM_7_link_chp"/>
    <property type="match status" value="1"/>
</dbReference>
<dbReference type="InterPro" id="IPR025404">
    <property type="entry name" value="DUF4130"/>
</dbReference>
<dbReference type="InterPro" id="IPR023875">
    <property type="entry name" value="DNA_repair_put"/>
</dbReference>
<protein>
    <submittedName>
        <fullName evidence="2">DNA metabolism protein</fullName>
    </submittedName>
</protein>
<organism evidence="2 3">
    <name type="scientific">Acinetobacter gandensis</name>
    <dbReference type="NCBI Taxonomy" id="1443941"/>
    <lineage>
        <taxon>Bacteria</taxon>
        <taxon>Pseudomonadati</taxon>
        <taxon>Pseudomonadota</taxon>
        <taxon>Gammaproteobacteria</taxon>
        <taxon>Moraxellales</taxon>
        <taxon>Moraxellaceae</taxon>
        <taxon>Acinetobacter</taxon>
    </lineage>
</organism>
<reference evidence="3" key="1">
    <citation type="submission" date="2016-06" db="EMBL/GenBank/DDBJ databases">
        <authorList>
            <person name="Radolfova-Krizova L."/>
            <person name="Nemec A."/>
        </authorList>
    </citation>
    <scope>NUCLEOTIDE SEQUENCE [LARGE SCALE GENOMIC DNA]</scope>
    <source>
        <strain evidence="3">ANC 4275</strain>
    </source>
</reference>
<sequence length="259" mass="30824">MSIYIFDGTMTGLLSCIFRAFQFKEFDVQVSTDANVQTGLFAEVIDVASNDEHAQRVWQGLKLKASDSAFKQFYYAFLSEQQQAFQHCFNFAIYVFQQQRDVSKNYGHADVLGMSQWAKQVGREKHRMEAFVRFKKCQDGLFISLVSPDFNVLPIIERHFKARYQDQRWLIYDEKRNFGIYYDLHKVHQVQMDAGAIDRQTASGHSQSFCIELDDEEVLYDQLWKDYFRSVNIEARRNMKLHVQYVPRRYWRYMNEKTL</sequence>
<keyword evidence="3" id="KW-1185">Reference proteome</keyword>
<comment type="caution">
    <text evidence="2">The sequence shown here is derived from an EMBL/GenBank/DDBJ whole genome shotgun (WGS) entry which is preliminary data.</text>
</comment>
<proteinExistence type="predicted"/>
<evidence type="ECO:0000313" key="3">
    <source>
        <dbReference type="Proteomes" id="UP000185753"/>
    </source>
</evidence>
<dbReference type="OrthoDB" id="5290748at2"/>
<dbReference type="STRING" id="1443941.A9J31_11650"/>